<protein>
    <recommendedName>
        <fullName evidence="7">Major facilitator superfamily (MFS) profile domain-containing protein</fullName>
    </recommendedName>
</protein>
<name>A0A1L9SYG6_9EURO</name>
<feature type="transmembrane region" description="Helical" evidence="6">
    <location>
        <begin position="336"/>
        <end position="356"/>
    </location>
</feature>
<evidence type="ECO:0000256" key="6">
    <source>
        <dbReference type="SAM" id="Phobius"/>
    </source>
</evidence>
<dbReference type="InterPro" id="IPR020846">
    <property type="entry name" value="MFS_dom"/>
</dbReference>
<dbReference type="PANTHER" id="PTHR23504">
    <property type="entry name" value="MAJOR FACILITATOR SUPERFAMILY DOMAIN-CONTAINING PROTEIN 10"/>
    <property type="match status" value="1"/>
</dbReference>
<evidence type="ECO:0000256" key="3">
    <source>
        <dbReference type="ARBA" id="ARBA00022692"/>
    </source>
</evidence>
<comment type="subcellular location">
    <subcellularLocation>
        <location evidence="1">Membrane</location>
        <topology evidence="1">Multi-pass membrane protein</topology>
    </subcellularLocation>
</comment>
<feature type="transmembrane region" description="Helical" evidence="6">
    <location>
        <begin position="453"/>
        <end position="479"/>
    </location>
</feature>
<feature type="transmembrane region" description="Helical" evidence="6">
    <location>
        <begin position="138"/>
        <end position="162"/>
    </location>
</feature>
<dbReference type="RefSeq" id="XP_040696002.1">
    <property type="nucleotide sequence ID" value="XM_040848489.1"/>
</dbReference>
<keyword evidence="9" id="KW-1185">Reference proteome</keyword>
<evidence type="ECO:0000256" key="2">
    <source>
        <dbReference type="ARBA" id="ARBA00022448"/>
    </source>
</evidence>
<proteinExistence type="predicted"/>
<accession>A0A1L9SYG6</accession>
<feature type="transmembrane region" description="Helical" evidence="6">
    <location>
        <begin position="81"/>
        <end position="99"/>
    </location>
</feature>
<dbReference type="Gene3D" id="1.20.1250.20">
    <property type="entry name" value="MFS general substrate transporter like domains"/>
    <property type="match status" value="1"/>
</dbReference>
<dbReference type="GO" id="GO:0016020">
    <property type="term" value="C:membrane"/>
    <property type="evidence" value="ECO:0007669"/>
    <property type="project" value="UniProtKB-SubCell"/>
</dbReference>
<keyword evidence="4 6" id="KW-1133">Transmembrane helix</keyword>
<feature type="transmembrane region" description="Helical" evidence="6">
    <location>
        <begin position="12"/>
        <end position="35"/>
    </location>
</feature>
<keyword evidence="2" id="KW-0813">Transport</keyword>
<gene>
    <name evidence="8" type="ORF">ASPSYDRAFT_52459</name>
</gene>
<dbReference type="GO" id="GO:0022857">
    <property type="term" value="F:transmembrane transporter activity"/>
    <property type="evidence" value="ECO:0007669"/>
    <property type="project" value="InterPro"/>
</dbReference>
<sequence>MVVNEPFPTQQLAILAVCRLAEPIAFASILAYNYPFVKDIRGTREDAAFYAGLLVSAFALAEASTAVVWGTISDKVGRKPVVLSGLVGVALSSLGFGLAKNYWVALAARALGGLLNGNVAVMQTMVSEMVKCPEHEPLAYSMIPFMWFFGSIIGSSMGALLARPALLWPVLEGSLFSSYPYLLPNLVAAIWIMIAVILGTLFLKETRVVPVKDDAFADDTDEISPLLQGQPTNLAPSTPTPAIGTTSQHALASDAAHALETASERSILEEPVRLPDTTAGWNRNMVLLILQLALVSYLQMVYGVLMPIYLVDSPAADIPTGHLDLRGGFGFSVRKVGAVMSANGFMAIIVQGAIFTPFVRRFGVWKSFVWMTILAPLAYVVVPFITMAPRSHALIPIYMDLFAQNFMNIIIYPCLLILLKDSTPSVSILGRVNGMAMTCCSGARTIAPPLVGYVYGVGGSAAAWWSIGLVALIAELLILTMKPPPRIPEVQGDGSD</sequence>
<dbReference type="Pfam" id="PF07690">
    <property type="entry name" value="MFS_1"/>
    <property type="match status" value="1"/>
</dbReference>
<dbReference type="SUPFAM" id="SSF103473">
    <property type="entry name" value="MFS general substrate transporter"/>
    <property type="match status" value="1"/>
</dbReference>
<feature type="transmembrane region" description="Helical" evidence="6">
    <location>
        <begin position="47"/>
        <end position="69"/>
    </location>
</feature>
<dbReference type="VEuPathDB" id="FungiDB:ASPSYDRAFT_52459"/>
<dbReference type="OrthoDB" id="10262656at2759"/>
<dbReference type="AlphaFoldDB" id="A0A1L9SYG6"/>
<keyword evidence="5 6" id="KW-0472">Membrane</keyword>
<reference evidence="9" key="1">
    <citation type="journal article" date="2017" name="Genome Biol.">
        <title>Comparative genomics reveals high biological diversity and specific adaptations in the industrially and medically important fungal genus Aspergillus.</title>
        <authorList>
            <person name="de Vries R.P."/>
            <person name="Riley R."/>
            <person name="Wiebenga A."/>
            <person name="Aguilar-Osorio G."/>
            <person name="Amillis S."/>
            <person name="Uchima C.A."/>
            <person name="Anderluh G."/>
            <person name="Asadollahi M."/>
            <person name="Askin M."/>
            <person name="Barry K."/>
            <person name="Battaglia E."/>
            <person name="Bayram O."/>
            <person name="Benocci T."/>
            <person name="Braus-Stromeyer S.A."/>
            <person name="Caldana C."/>
            <person name="Canovas D."/>
            <person name="Cerqueira G.C."/>
            <person name="Chen F."/>
            <person name="Chen W."/>
            <person name="Choi C."/>
            <person name="Clum A."/>
            <person name="Dos Santos R.A."/>
            <person name="Damasio A.R."/>
            <person name="Diallinas G."/>
            <person name="Emri T."/>
            <person name="Fekete E."/>
            <person name="Flipphi M."/>
            <person name="Freyberg S."/>
            <person name="Gallo A."/>
            <person name="Gournas C."/>
            <person name="Habgood R."/>
            <person name="Hainaut M."/>
            <person name="Harispe M.L."/>
            <person name="Henrissat B."/>
            <person name="Hilden K.S."/>
            <person name="Hope R."/>
            <person name="Hossain A."/>
            <person name="Karabika E."/>
            <person name="Karaffa L."/>
            <person name="Karanyi Z."/>
            <person name="Krasevec N."/>
            <person name="Kuo A."/>
            <person name="Kusch H."/>
            <person name="LaButti K."/>
            <person name="Lagendijk E.L."/>
            <person name="Lapidus A."/>
            <person name="Levasseur A."/>
            <person name="Lindquist E."/>
            <person name="Lipzen A."/>
            <person name="Logrieco A.F."/>
            <person name="MacCabe A."/>
            <person name="Maekelae M.R."/>
            <person name="Malavazi I."/>
            <person name="Melin P."/>
            <person name="Meyer V."/>
            <person name="Mielnichuk N."/>
            <person name="Miskei M."/>
            <person name="Molnar A.P."/>
            <person name="Mule G."/>
            <person name="Ngan C.Y."/>
            <person name="Orejas M."/>
            <person name="Orosz E."/>
            <person name="Ouedraogo J.P."/>
            <person name="Overkamp K.M."/>
            <person name="Park H.-S."/>
            <person name="Perrone G."/>
            <person name="Piumi F."/>
            <person name="Punt P.J."/>
            <person name="Ram A.F."/>
            <person name="Ramon A."/>
            <person name="Rauscher S."/>
            <person name="Record E."/>
            <person name="Riano-Pachon D.M."/>
            <person name="Robert V."/>
            <person name="Roehrig J."/>
            <person name="Ruller R."/>
            <person name="Salamov A."/>
            <person name="Salih N.S."/>
            <person name="Samson R.A."/>
            <person name="Sandor E."/>
            <person name="Sanguinetti M."/>
            <person name="Schuetze T."/>
            <person name="Sepcic K."/>
            <person name="Shelest E."/>
            <person name="Sherlock G."/>
            <person name="Sophianopoulou V."/>
            <person name="Squina F.M."/>
            <person name="Sun H."/>
            <person name="Susca A."/>
            <person name="Todd R.B."/>
            <person name="Tsang A."/>
            <person name="Unkles S.E."/>
            <person name="van de Wiele N."/>
            <person name="van Rossen-Uffink D."/>
            <person name="Oliveira J.V."/>
            <person name="Vesth T.C."/>
            <person name="Visser J."/>
            <person name="Yu J.-H."/>
            <person name="Zhou M."/>
            <person name="Andersen M.R."/>
            <person name="Archer D.B."/>
            <person name="Baker S.E."/>
            <person name="Benoit I."/>
            <person name="Brakhage A.A."/>
            <person name="Braus G.H."/>
            <person name="Fischer R."/>
            <person name="Frisvad J.C."/>
            <person name="Goldman G.H."/>
            <person name="Houbraken J."/>
            <person name="Oakley B."/>
            <person name="Pocsi I."/>
            <person name="Scazzocchio C."/>
            <person name="Seiboth B."/>
            <person name="vanKuyk P.A."/>
            <person name="Wortman J."/>
            <person name="Dyer P.S."/>
            <person name="Grigoriev I.V."/>
        </authorList>
    </citation>
    <scope>NUCLEOTIDE SEQUENCE [LARGE SCALE GENOMIC DNA]</scope>
    <source>
        <strain evidence="9">CBS 593.65</strain>
    </source>
</reference>
<evidence type="ECO:0000313" key="8">
    <source>
        <dbReference type="EMBL" id="OJJ52196.1"/>
    </source>
</evidence>
<organism evidence="8 9">
    <name type="scientific">Aspergillus sydowii CBS 593.65</name>
    <dbReference type="NCBI Taxonomy" id="1036612"/>
    <lineage>
        <taxon>Eukaryota</taxon>
        <taxon>Fungi</taxon>
        <taxon>Dikarya</taxon>
        <taxon>Ascomycota</taxon>
        <taxon>Pezizomycotina</taxon>
        <taxon>Eurotiomycetes</taxon>
        <taxon>Eurotiomycetidae</taxon>
        <taxon>Eurotiales</taxon>
        <taxon>Aspergillaceae</taxon>
        <taxon>Aspergillus</taxon>
        <taxon>Aspergillus subgen. Nidulantes</taxon>
    </lineage>
</organism>
<feature type="transmembrane region" description="Helical" evidence="6">
    <location>
        <begin position="182"/>
        <end position="203"/>
    </location>
</feature>
<keyword evidence="3 6" id="KW-0812">Transmembrane</keyword>
<feature type="transmembrane region" description="Helical" evidence="6">
    <location>
        <begin position="401"/>
        <end position="419"/>
    </location>
</feature>
<evidence type="ECO:0000313" key="9">
    <source>
        <dbReference type="Proteomes" id="UP000184356"/>
    </source>
</evidence>
<evidence type="ECO:0000256" key="5">
    <source>
        <dbReference type="ARBA" id="ARBA00023136"/>
    </source>
</evidence>
<dbReference type="GeneID" id="63764562"/>
<dbReference type="EMBL" id="KV878604">
    <property type="protein sequence ID" value="OJJ52196.1"/>
    <property type="molecule type" value="Genomic_DNA"/>
</dbReference>
<dbReference type="CDD" id="cd17330">
    <property type="entry name" value="MFS_SLC46_TetA_like"/>
    <property type="match status" value="1"/>
</dbReference>
<feature type="transmembrane region" description="Helical" evidence="6">
    <location>
        <begin position="368"/>
        <end position="389"/>
    </location>
</feature>
<dbReference type="InterPro" id="IPR036259">
    <property type="entry name" value="MFS_trans_sf"/>
</dbReference>
<feature type="domain" description="Major facilitator superfamily (MFS) profile" evidence="7">
    <location>
        <begin position="11"/>
        <end position="486"/>
    </location>
</feature>
<dbReference type="Proteomes" id="UP000184356">
    <property type="component" value="Unassembled WGS sequence"/>
</dbReference>
<dbReference type="InterPro" id="IPR011701">
    <property type="entry name" value="MFS"/>
</dbReference>
<evidence type="ECO:0000256" key="1">
    <source>
        <dbReference type="ARBA" id="ARBA00004141"/>
    </source>
</evidence>
<evidence type="ECO:0000259" key="7">
    <source>
        <dbReference type="PROSITE" id="PS50850"/>
    </source>
</evidence>
<feature type="transmembrane region" description="Helical" evidence="6">
    <location>
        <begin position="286"/>
        <end position="310"/>
    </location>
</feature>
<dbReference type="PANTHER" id="PTHR23504:SF2">
    <property type="entry name" value="TRANSPORTER, PUTATIVE (AFU_ORTHOLOGUE AFUA_8G04150)-RELATED"/>
    <property type="match status" value="1"/>
</dbReference>
<dbReference type="PROSITE" id="PS50850">
    <property type="entry name" value="MFS"/>
    <property type="match status" value="1"/>
</dbReference>
<evidence type="ECO:0000256" key="4">
    <source>
        <dbReference type="ARBA" id="ARBA00022989"/>
    </source>
</evidence>